<dbReference type="RefSeq" id="WP_377716285.1">
    <property type="nucleotide sequence ID" value="NZ_JBHTJM010000010.1"/>
</dbReference>
<evidence type="ECO:0000313" key="3">
    <source>
        <dbReference type="Proteomes" id="UP001596997"/>
    </source>
</evidence>
<proteinExistence type="predicted"/>
<keyword evidence="3" id="KW-1185">Reference proteome</keyword>
<dbReference type="Proteomes" id="UP001596997">
    <property type="component" value="Unassembled WGS sequence"/>
</dbReference>
<accession>A0ABW3I4N0</accession>
<reference evidence="3" key="1">
    <citation type="journal article" date="2019" name="Int. J. Syst. Evol. Microbiol.">
        <title>The Global Catalogue of Microorganisms (GCM) 10K type strain sequencing project: providing services to taxonomists for standard genome sequencing and annotation.</title>
        <authorList>
            <consortium name="The Broad Institute Genomics Platform"/>
            <consortium name="The Broad Institute Genome Sequencing Center for Infectious Disease"/>
            <person name="Wu L."/>
            <person name="Ma J."/>
        </authorList>
    </citation>
    <scope>NUCLEOTIDE SEQUENCE [LARGE SCALE GENOMIC DNA]</scope>
    <source>
        <strain evidence="3">CCUG 62114</strain>
    </source>
</reference>
<keyword evidence="1" id="KW-1133">Transmembrane helix</keyword>
<evidence type="ECO:0000256" key="1">
    <source>
        <dbReference type="SAM" id="Phobius"/>
    </source>
</evidence>
<dbReference type="EMBL" id="JBHTJM010000010">
    <property type="protein sequence ID" value="MFD0964736.1"/>
    <property type="molecule type" value="Genomic_DNA"/>
</dbReference>
<name>A0ABW3I4N0_9FLAO</name>
<keyword evidence="1" id="KW-0472">Membrane</keyword>
<organism evidence="2 3">
    <name type="scientific">Pseudofulvibacter geojedonensis</name>
    <dbReference type="NCBI Taxonomy" id="1123758"/>
    <lineage>
        <taxon>Bacteria</taxon>
        <taxon>Pseudomonadati</taxon>
        <taxon>Bacteroidota</taxon>
        <taxon>Flavobacteriia</taxon>
        <taxon>Flavobacteriales</taxon>
        <taxon>Flavobacteriaceae</taxon>
        <taxon>Pseudofulvibacter</taxon>
    </lineage>
</organism>
<evidence type="ECO:0000313" key="2">
    <source>
        <dbReference type="EMBL" id="MFD0964736.1"/>
    </source>
</evidence>
<keyword evidence="1" id="KW-0812">Transmembrane</keyword>
<feature type="transmembrane region" description="Helical" evidence="1">
    <location>
        <begin position="12"/>
        <end position="33"/>
    </location>
</feature>
<comment type="caution">
    <text evidence="2">The sequence shown here is derived from an EMBL/GenBank/DDBJ whole genome shotgun (WGS) entry which is preliminary data.</text>
</comment>
<feature type="transmembrane region" description="Helical" evidence="1">
    <location>
        <begin position="45"/>
        <end position="74"/>
    </location>
</feature>
<evidence type="ECO:0008006" key="4">
    <source>
        <dbReference type="Google" id="ProtNLM"/>
    </source>
</evidence>
<gene>
    <name evidence="2" type="ORF">ACFQ1O_12045</name>
</gene>
<sequence>MEENNVNNQEDLGTALKVVSFCIPLVGAILYFVHKKDAPLKSKQACNMALIGFGVGIVIQVIMTVLGIGAGAALQG</sequence>
<protein>
    <recommendedName>
        <fullName evidence="4">DUF4190 domain-containing protein</fullName>
    </recommendedName>
</protein>